<reference evidence="2 3" key="1">
    <citation type="submission" date="2022-06" db="EMBL/GenBank/DDBJ databases">
        <title>New Species of the Genus Actinoplanes, ActinopZanes ferrugineus.</title>
        <authorList>
            <person name="Ding P."/>
        </authorList>
    </citation>
    <scope>NUCLEOTIDE SEQUENCE [LARGE SCALE GENOMIC DNA]</scope>
    <source>
        <strain evidence="2 3">TRM88003</strain>
    </source>
</reference>
<evidence type="ECO:0000259" key="1">
    <source>
        <dbReference type="Pfam" id="PF00403"/>
    </source>
</evidence>
<dbReference type="Gene3D" id="3.30.70.100">
    <property type="match status" value="1"/>
</dbReference>
<protein>
    <submittedName>
        <fullName evidence="2">Heavy-metal-associated domain-containing protein</fullName>
    </submittedName>
</protein>
<dbReference type="Pfam" id="PF00403">
    <property type="entry name" value="HMA"/>
    <property type="match status" value="1"/>
</dbReference>
<sequence length="48" mass="5232">MSTTAPPVTTLAVGGMTCAACSGRIERKLDRLPVIINSLRLCRCRWGR</sequence>
<dbReference type="EMBL" id="JAMYJR010000001">
    <property type="protein sequence ID" value="MCO8269277.1"/>
    <property type="molecule type" value="Genomic_DNA"/>
</dbReference>
<evidence type="ECO:0000313" key="2">
    <source>
        <dbReference type="EMBL" id="MCO8269277.1"/>
    </source>
</evidence>
<proteinExistence type="predicted"/>
<dbReference type="Proteomes" id="UP001523369">
    <property type="component" value="Unassembled WGS sequence"/>
</dbReference>
<comment type="caution">
    <text evidence="2">The sequence shown here is derived from an EMBL/GenBank/DDBJ whole genome shotgun (WGS) entry which is preliminary data.</text>
</comment>
<dbReference type="CDD" id="cd00371">
    <property type="entry name" value="HMA"/>
    <property type="match status" value="1"/>
</dbReference>
<dbReference type="SUPFAM" id="SSF55008">
    <property type="entry name" value="HMA, heavy metal-associated domain"/>
    <property type="match status" value="1"/>
</dbReference>
<dbReference type="RefSeq" id="WP_253235413.1">
    <property type="nucleotide sequence ID" value="NZ_JAMYJR010000001.1"/>
</dbReference>
<dbReference type="InterPro" id="IPR006121">
    <property type="entry name" value="HMA_dom"/>
</dbReference>
<keyword evidence="3" id="KW-1185">Reference proteome</keyword>
<feature type="domain" description="HMA" evidence="1">
    <location>
        <begin position="10"/>
        <end position="35"/>
    </location>
</feature>
<organism evidence="2 3">
    <name type="scientific">Paractinoplanes aksuensis</name>
    <dbReference type="NCBI Taxonomy" id="2939490"/>
    <lineage>
        <taxon>Bacteria</taxon>
        <taxon>Bacillati</taxon>
        <taxon>Actinomycetota</taxon>
        <taxon>Actinomycetes</taxon>
        <taxon>Micromonosporales</taxon>
        <taxon>Micromonosporaceae</taxon>
        <taxon>Paractinoplanes</taxon>
    </lineage>
</organism>
<accession>A0ABT1DEN1</accession>
<name>A0ABT1DEN1_9ACTN</name>
<dbReference type="InterPro" id="IPR036163">
    <property type="entry name" value="HMA_dom_sf"/>
</dbReference>
<gene>
    <name evidence="2" type="ORF">M1L60_01585</name>
</gene>
<evidence type="ECO:0000313" key="3">
    <source>
        <dbReference type="Proteomes" id="UP001523369"/>
    </source>
</evidence>